<comment type="similarity">
    <text evidence="2">Belongs to the cornichon family.</text>
</comment>
<accession>A0ABC8QTA2</accession>
<proteinExistence type="inferred from homology"/>
<sequence length="127" mass="14384">MGDVWTWLAFFFVLVALLIVVLYQLMCLTDLEFDYVNPYDSASRINRVVLPEFIMQGVLCILCLVTGHWFMSLLSVPYLYYNARLDACLHPSLWRGKLALSRASPALKGDRATSQRFPLFGNPSCGA</sequence>
<evidence type="ECO:0000256" key="4">
    <source>
        <dbReference type="ARBA" id="ARBA00022989"/>
    </source>
</evidence>
<protein>
    <submittedName>
        <fullName evidence="7">Uncharacterized protein</fullName>
    </submittedName>
</protein>
<comment type="caution">
    <text evidence="7">The sequence shown here is derived from an EMBL/GenBank/DDBJ whole genome shotgun (WGS) entry which is preliminary data.</text>
</comment>
<reference evidence="7 8" key="1">
    <citation type="submission" date="2024-02" db="EMBL/GenBank/DDBJ databases">
        <authorList>
            <person name="Vignale AGUSTIN F."/>
            <person name="Sosa J E."/>
            <person name="Modenutti C."/>
        </authorList>
    </citation>
    <scope>NUCLEOTIDE SEQUENCE [LARGE SCALE GENOMIC DNA]</scope>
</reference>
<keyword evidence="3 6" id="KW-0812">Transmembrane</keyword>
<keyword evidence="4 6" id="KW-1133">Transmembrane helix</keyword>
<gene>
    <name evidence="7" type="ORF">ILEXP_LOCUS2926</name>
</gene>
<dbReference type="EMBL" id="CAUOFW020000726">
    <property type="protein sequence ID" value="CAK9135966.1"/>
    <property type="molecule type" value="Genomic_DNA"/>
</dbReference>
<evidence type="ECO:0000256" key="3">
    <source>
        <dbReference type="ARBA" id="ARBA00022692"/>
    </source>
</evidence>
<evidence type="ECO:0000256" key="1">
    <source>
        <dbReference type="ARBA" id="ARBA00004141"/>
    </source>
</evidence>
<dbReference type="Proteomes" id="UP001642360">
    <property type="component" value="Unassembled WGS sequence"/>
</dbReference>
<keyword evidence="5 6" id="KW-0472">Membrane</keyword>
<evidence type="ECO:0000256" key="2">
    <source>
        <dbReference type="ARBA" id="ARBA00010095"/>
    </source>
</evidence>
<feature type="transmembrane region" description="Helical" evidence="6">
    <location>
        <begin position="6"/>
        <end position="28"/>
    </location>
</feature>
<name>A0ABC8QTA2_9AQUA</name>
<evidence type="ECO:0000256" key="5">
    <source>
        <dbReference type="ARBA" id="ARBA00023136"/>
    </source>
</evidence>
<dbReference type="Pfam" id="PF03311">
    <property type="entry name" value="Cornichon"/>
    <property type="match status" value="1"/>
</dbReference>
<evidence type="ECO:0000313" key="7">
    <source>
        <dbReference type="EMBL" id="CAK9135966.1"/>
    </source>
</evidence>
<feature type="transmembrane region" description="Helical" evidence="6">
    <location>
        <begin position="49"/>
        <end position="71"/>
    </location>
</feature>
<organism evidence="7 8">
    <name type="scientific">Ilex paraguariensis</name>
    <name type="common">yerba mate</name>
    <dbReference type="NCBI Taxonomy" id="185542"/>
    <lineage>
        <taxon>Eukaryota</taxon>
        <taxon>Viridiplantae</taxon>
        <taxon>Streptophyta</taxon>
        <taxon>Embryophyta</taxon>
        <taxon>Tracheophyta</taxon>
        <taxon>Spermatophyta</taxon>
        <taxon>Magnoliopsida</taxon>
        <taxon>eudicotyledons</taxon>
        <taxon>Gunneridae</taxon>
        <taxon>Pentapetalae</taxon>
        <taxon>asterids</taxon>
        <taxon>campanulids</taxon>
        <taxon>Aquifoliales</taxon>
        <taxon>Aquifoliaceae</taxon>
        <taxon>Ilex</taxon>
    </lineage>
</organism>
<dbReference type="GO" id="GO:0016020">
    <property type="term" value="C:membrane"/>
    <property type="evidence" value="ECO:0007669"/>
    <property type="project" value="UniProtKB-SubCell"/>
</dbReference>
<dbReference type="SMART" id="SM01398">
    <property type="entry name" value="Cornichon"/>
    <property type="match status" value="1"/>
</dbReference>
<dbReference type="PANTHER" id="PTHR12290">
    <property type="entry name" value="CORNICHON-RELATED"/>
    <property type="match status" value="1"/>
</dbReference>
<keyword evidence="8" id="KW-1185">Reference proteome</keyword>
<evidence type="ECO:0000256" key="6">
    <source>
        <dbReference type="SAM" id="Phobius"/>
    </source>
</evidence>
<dbReference type="InterPro" id="IPR003377">
    <property type="entry name" value="Cornichon"/>
</dbReference>
<dbReference type="AlphaFoldDB" id="A0ABC8QTA2"/>
<comment type="subcellular location">
    <subcellularLocation>
        <location evidence="1">Membrane</location>
        <topology evidence="1">Multi-pass membrane protein</topology>
    </subcellularLocation>
</comment>
<evidence type="ECO:0000313" key="8">
    <source>
        <dbReference type="Proteomes" id="UP001642360"/>
    </source>
</evidence>